<gene>
    <name evidence="2" type="ORF">ACFFP1_12000</name>
</gene>
<dbReference type="EMBL" id="JBHMBC010000018">
    <property type="protein sequence ID" value="MFB9820217.1"/>
    <property type="molecule type" value="Genomic_DNA"/>
</dbReference>
<dbReference type="GO" id="GO:0004497">
    <property type="term" value="F:monooxygenase activity"/>
    <property type="evidence" value="ECO:0007669"/>
    <property type="project" value="UniProtKB-KW"/>
</dbReference>
<evidence type="ECO:0000313" key="2">
    <source>
        <dbReference type="EMBL" id="MFB9820217.1"/>
    </source>
</evidence>
<dbReference type="NCBIfam" id="NF041259">
    <property type="entry name" value="mono_DmmA_fam"/>
    <property type="match status" value="1"/>
</dbReference>
<dbReference type="InterPro" id="IPR048037">
    <property type="entry name" value="DmmA-like_C"/>
</dbReference>
<reference evidence="2 3" key="1">
    <citation type="submission" date="2024-09" db="EMBL/GenBank/DDBJ databases">
        <authorList>
            <person name="Sun Q."/>
            <person name="Mori K."/>
        </authorList>
    </citation>
    <scope>NUCLEOTIDE SEQUENCE [LARGE SCALE GENOMIC DNA]</scope>
    <source>
        <strain evidence="2 3">JCM 1334</strain>
    </source>
</reference>
<sequence>MIPRHSSVPRPGAAPPPAQAREYFAVSFGSEGSRETDAWLRRLDPSIQRQHVAFRTGDDAAAAALQTRLASAVVGIRVVLAGPEADVYACRALALTMGAVDEELVLLMTPDGSRRVHCPHCQSTTATDQPVGEVVVCMGCHRNLVIYHHFSRRTATYLGYMVDAEEPAKEDAA</sequence>
<proteinExistence type="predicted"/>
<feature type="domain" description="Dimethylamine monooxygenase subunit DmmA-like C-terminal" evidence="1">
    <location>
        <begin position="115"/>
        <end position="159"/>
    </location>
</feature>
<organism evidence="2 3">
    <name type="scientific">Arthrobacter ramosus</name>
    <dbReference type="NCBI Taxonomy" id="1672"/>
    <lineage>
        <taxon>Bacteria</taxon>
        <taxon>Bacillati</taxon>
        <taxon>Actinomycetota</taxon>
        <taxon>Actinomycetes</taxon>
        <taxon>Micrococcales</taxon>
        <taxon>Micrococcaceae</taxon>
        <taxon>Arthrobacter</taxon>
    </lineage>
</organism>
<protein>
    <submittedName>
        <fullName evidence="2">Dimethylamine monooxygenase subunit DmmA family protein</fullName>
    </submittedName>
</protein>
<keyword evidence="2" id="KW-0503">Monooxygenase</keyword>
<evidence type="ECO:0000259" key="1">
    <source>
        <dbReference type="Pfam" id="PF22289"/>
    </source>
</evidence>
<dbReference type="Pfam" id="PF22289">
    <property type="entry name" value="DmmA-like_C"/>
    <property type="match status" value="1"/>
</dbReference>
<dbReference type="NCBIfam" id="TIGR01053">
    <property type="entry name" value="LSD1"/>
    <property type="match status" value="1"/>
</dbReference>
<evidence type="ECO:0000313" key="3">
    <source>
        <dbReference type="Proteomes" id="UP001589702"/>
    </source>
</evidence>
<comment type="caution">
    <text evidence="2">The sequence shown here is derived from an EMBL/GenBank/DDBJ whole genome shotgun (WGS) entry which is preliminary data.</text>
</comment>
<keyword evidence="2" id="KW-0560">Oxidoreductase</keyword>
<dbReference type="RefSeq" id="WP_234750712.1">
    <property type="nucleotide sequence ID" value="NZ_BAAAWN010000001.1"/>
</dbReference>
<keyword evidence="3" id="KW-1185">Reference proteome</keyword>
<dbReference type="Proteomes" id="UP001589702">
    <property type="component" value="Unassembled WGS sequence"/>
</dbReference>
<accession>A0ABV5XZP4</accession>
<name>A0ABV5XZP4_ARTRM</name>